<feature type="domain" description="HTH tetR-type" evidence="3">
    <location>
        <begin position="7"/>
        <end position="67"/>
    </location>
</feature>
<evidence type="ECO:0000259" key="3">
    <source>
        <dbReference type="PROSITE" id="PS50977"/>
    </source>
</evidence>
<evidence type="ECO:0000313" key="5">
    <source>
        <dbReference type="Proteomes" id="UP001239397"/>
    </source>
</evidence>
<proteinExistence type="predicted"/>
<gene>
    <name evidence="4" type="ORF">QRX60_45095</name>
</gene>
<dbReference type="Proteomes" id="UP001239397">
    <property type="component" value="Chromosome"/>
</dbReference>
<dbReference type="PANTHER" id="PTHR30055:SF231">
    <property type="entry name" value="TRANSCRIPTIONAL REGULATORY PROTEIN (PROBABLY DEOR-FAMILY)-RELATED"/>
    <property type="match status" value="1"/>
</dbReference>
<sequence length="184" mass="20043">MGGVAYGSGRQALLDAAVRVVSAQGLRGLTYRAVAAEAGVSHGSVRYHFGDWATLVEEALAYCAERSVEGAELPSDEPGFEQFASGLVSLVSADPDAQAFQYELTLEARRRPELRPVMERVNDIYRDAIHRELARNGLDDRALAELVFVTIDGLVFHQTAFGDDARTERGVATLRSLLASYAKR</sequence>
<evidence type="ECO:0000256" key="1">
    <source>
        <dbReference type="ARBA" id="ARBA00023125"/>
    </source>
</evidence>
<reference evidence="4 5" key="1">
    <citation type="submission" date="2023-06" db="EMBL/GenBank/DDBJ databases">
        <authorList>
            <person name="Oyuntsetseg B."/>
            <person name="Kim S.B."/>
        </authorList>
    </citation>
    <scope>NUCLEOTIDE SEQUENCE [LARGE SCALE GENOMIC DNA]</scope>
    <source>
        <strain evidence="4 5">4-36</strain>
    </source>
</reference>
<dbReference type="InterPro" id="IPR009057">
    <property type="entry name" value="Homeodomain-like_sf"/>
</dbReference>
<keyword evidence="5" id="KW-1185">Reference proteome</keyword>
<evidence type="ECO:0000313" key="4">
    <source>
        <dbReference type="EMBL" id="WIY01140.1"/>
    </source>
</evidence>
<dbReference type="EMBL" id="CP127295">
    <property type="protein sequence ID" value="WIY01140.1"/>
    <property type="molecule type" value="Genomic_DNA"/>
</dbReference>
<dbReference type="GO" id="GO:0000976">
    <property type="term" value="F:transcription cis-regulatory region binding"/>
    <property type="evidence" value="ECO:0007669"/>
    <property type="project" value="TreeGrafter"/>
</dbReference>
<dbReference type="SUPFAM" id="SSF48498">
    <property type="entry name" value="Tetracyclin repressor-like, C-terminal domain"/>
    <property type="match status" value="1"/>
</dbReference>
<name>A0A9Y2NKG9_9PSEU</name>
<dbReference type="AlphaFoldDB" id="A0A9Y2NKG9"/>
<dbReference type="PROSITE" id="PS50977">
    <property type="entry name" value="HTH_TETR_2"/>
    <property type="match status" value="1"/>
</dbReference>
<dbReference type="PANTHER" id="PTHR30055">
    <property type="entry name" value="HTH-TYPE TRANSCRIPTIONAL REGULATOR RUTR"/>
    <property type="match status" value="1"/>
</dbReference>
<dbReference type="InterPro" id="IPR001647">
    <property type="entry name" value="HTH_TetR"/>
</dbReference>
<dbReference type="SUPFAM" id="SSF46689">
    <property type="entry name" value="Homeodomain-like"/>
    <property type="match status" value="1"/>
</dbReference>
<accession>A0A9Y2NKG9</accession>
<dbReference type="GO" id="GO:0003700">
    <property type="term" value="F:DNA-binding transcription factor activity"/>
    <property type="evidence" value="ECO:0007669"/>
    <property type="project" value="TreeGrafter"/>
</dbReference>
<dbReference type="PRINTS" id="PR00455">
    <property type="entry name" value="HTHTETR"/>
</dbReference>
<dbReference type="Gene3D" id="1.10.357.10">
    <property type="entry name" value="Tetracycline Repressor, domain 2"/>
    <property type="match status" value="1"/>
</dbReference>
<dbReference type="Pfam" id="PF17940">
    <property type="entry name" value="TetR_C_31"/>
    <property type="match status" value="1"/>
</dbReference>
<organism evidence="4 5">
    <name type="scientific">Amycolatopsis mongoliensis</name>
    <dbReference type="NCBI Taxonomy" id="715475"/>
    <lineage>
        <taxon>Bacteria</taxon>
        <taxon>Bacillati</taxon>
        <taxon>Actinomycetota</taxon>
        <taxon>Actinomycetes</taxon>
        <taxon>Pseudonocardiales</taxon>
        <taxon>Pseudonocardiaceae</taxon>
        <taxon>Amycolatopsis</taxon>
    </lineage>
</organism>
<dbReference type="Pfam" id="PF00440">
    <property type="entry name" value="TetR_N"/>
    <property type="match status" value="1"/>
</dbReference>
<dbReference type="InterPro" id="IPR050109">
    <property type="entry name" value="HTH-type_TetR-like_transc_reg"/>
</dbReference>
<feature type="DNA-binding region" description="H-T-H motif" evidence="2">
    <location>
        <begin position="30"/>
        <end position="49"/>
    </location>
</feature>
<dbReference type="RefSeq" id="WP_285997600.1">
    <property type="nucleotide sequence ID" value="NZ_CP127295.1"/>
</dbReference>
<evidence type="ECO:0000256" key="2">
    <source>
        <dbReference type="PROSITE-ProRule" id="PRU00335"/>
    </source>
</evidence>
<dbReference type="InterPro" id="IPR036271">
    <property type="entry name" value="Tet_transcr_reg_TetR-rel_C_sf"/>
</dbReference>
<keyword evidence="1 2" id="KW-0238">DNA-binding</keyword>
<dbReference type="KEGG" id="amog:QRX60_45095"/>
<protein>
    <submittedName>
        <fullName evidence="4">TetR family transcriptional regulator</fullName>
    </submittedName>
</protein>
<dbReference type="InterPro" id="IPR041583">
    <property type="entry name" value="TetR_C_31"/>
</dbReference>